<accession>A0ABQ2NQT0</accession>
<reference evidence="6" key="1">
    <citation type="journal article" date="2019" name="Int. J. Syst. Evol. Microbiol.">
        <title>The Global Catalogue of Microorganisms (GCM) 10K type strain sequencing project: providing services to taxonomists for standard genome sequencing and annotation.</title>
        <authorList>
            <consortium name="The Broad Institute Genomics Platform"/>
            <consortium name="The Broad Institute Genome Sequencing Center for Infectious Disease"/>
            <person name="Wu L."/>
            <person name="Ma J."/>
        </authorList>
    </citation>
    <scope>NUCLEOTIDE SEQUENCE [LARGE SCALE GENOMIC DNA]</scope>
    <source>
        <strain evidence="6">CGMCC 1.7693</strain>
    </source>
</reference>
<keyword evidence="6" id="KW-1185">Reference proteome</keyword>
<dbReference type="SUPFAM" id="SSF46785">
    <property type="entry name" value="Winged helix' DNA-binding domain"/>
    <property type="match status" value="1"/>
</dbReference>
<dbReference type="Gene3D" id="1.10.10.10">
    <property type="entry name" value="Winged helix-like DNA-binding domain superfamily/Winged helix DNA-binding domain"/>
    <property type="match status" value="1"/>
</dbReference>
<keyword evidence="2" id="KW-0238">DNA-binding</keyword>
<dbReference type="InterPro" id="IPR000835">
    <property type="entry name" value="HTH_MarR-typ"/>
</dbReference>
<gene>
    <name evidence="5" type="ORF">GCM10011346_08190</name>
</gene>
<dbReference type="InterPro" id="IPR036390">
    <property type="entry name" value="WH_DNA-bd_sf"/>
</dbReference>
<sequence>MKETSFFELIHNTELFNDKVMTLFMKKFNKNINISQIVFLWKLHEKGSEQLSVMAKEIGYTPGAITGITSKLVKDGYIERKSQENDRRVILIAITEKGKALLNEAQQQGQNVFNEVYAVLSEEEISQLLRIQKKLIHHVQLLE</sequence>
<dbReference type="InterPro" id="IPR023187">
    <property type="entry name" value="Tscrpt_reg_MarR-type_CS"/>
</dbReference>
<comment type="caution">
    <text evidence="5">The sequence shown here is derived from an EMBL/GenBank/DDBJ whole genome shotgun (WGS) entry which is preliminary data.</text>
</comment>
<dbReference type="PANTHER" id="PTHR42756:SF1">
    <property type="entry name" value="TRANSCRIPTIONAL REPRESSOR OF EMRAB OPERON"/>
    <property type="match status" value="1"/>
</dbReference>
<dbReference type="PRINTS" id="PR00598">
    <property type="entry name" value="HTHMARR"/>
</dbReference>
<name>A0ABQ2NQT0_9BACI</name>
<dbReference type="Proteomes" id="UP000641206">
    <property type="component" value="Unassembled WGS sequence"/>
</dbReference>
<organism evidence="5 6">
    <name type="scientific">Oceanobacillus neutriphilus</name>
    <dbReference type="NCBI Taxonomy" id="531815"/>
    <lineage>
        <taxon>Bacteria</taxon>
        <taxon>Bacillati</taxon>
        <taxon>Bacillota</taxon>
        <taxon>Bacilli</taxon>
        <taxon>Bacillales</taxon>
        <taxon>Bacillaceae</taxon>
        <taxon>Oceanobacillus</taxon>
    </lineage>
</organism>
<dbReference type="PANTHER" id="PTHR42756">
    <property type="entry name" value="TRANSCRIPTIONAL REGULATOR, MARR"/>
    <property type="match status" value="1"/>
</dbReference>
<dbReference type="InterPro" id="IPR036388">
    <property type="entry name" value="WH-like_DNA-bd_sf"/>
</dbReference>
<evidence type="ECO:0000259" key="4">
    <source>
        <dbReference type="PROSITE" id="PS50995"/>
    </source>
</evidence>
<dbReference type="SMART" id="SM00347">
    <property type="entry name" value="HTH_MARR"/>
    <property type="match status" value="1"/>
</dbReference>
<evidence type="ECO:0000256" key="2">
    <source>
        <dbReference type="ARBA" id="ARBA00023125"/>
    </source>
</evidence>
<protein>
    <recommendedName>
        <fullName evidence="4">HTH marR-type domain-containing protein</fullName>
    </recommendedName>
</protein>
<dbReference type="PROSITE" id="PS01117">
    <property type="entry name" value="HTH_MARR_1"/>
    <property type="match status" value="1"/>
</dbReference>
<proteinExistence type="predicted"/>
<evidence type="ECO:0000256" key="1">
    <source>
        <dbReference type="ARBA" id="ARBA00023015"/>
    </source>
</evidence>
<dbReference type="RefSeq" id="WP_188733240.1">
    <property type="nucleotide sequence ID" value="NZ_BMLW01000002.1"/>
</dbReference>
<evidence type="ECO:0000313" key="6">
    <source>
        <dbReference type="Proteomes" id="UP000641206"/>
    </source>
</evidence>
<dbReference type="EMBL" id="BMLW01000002">
    <property type="protein sequence ID" value="GGP08380.1"/>
    <property type="molecule type" value="Genomic_DNA"/>
</dbReference>
<evidence type="ECO:0000313" key="5">
    <source>
        <dbReference type="EMBL" id="GGP08380.1"/>
    </source>
</evidence>
<feature type="domain" description="HTH marR-type" evidence="4">
    <location>
        <begin position="1"/>
        <end position="137"/>
    </location>
</feature>
<evidence type="ECO:0000256" key="3">
    <source>
        <dbReference type="ARBA" id="ARBA00023163"/>
    </source>
</evidence>
<keyword evidence="1" id="KW-0805">Transcription regulation</keyword>
<dbReference type="Pfam" id="PF01047">
    <property type="entry name" value="MarR"/>
    <property type="match status" value="1"/>
</dbReference>
<dbReference type="PROSITE" id="PS50995">
    <property type="entry name" value="HTH_MARR_2"/>
    <property type="match status" value="1"/>
</dbReference>
<keyword evidence="3" id="KW-0804">Transcription</keyword>